<evidence type="ECO:0000259" key="1">
    <source>
        <dbReference type="Pfam" id="PF00534"/>
    </source>
</evidence>
<evidence type="ECO:0000313" key="6">
    <source>
        <dbReference type="Proteomes" id="UP000289193"/>
    </source>
</evidence>
<gene>
    <name evidence="3" type="ORF">ABIV_0877</name>
    <name evidence="4" type="ORF">CRV05_01165</name>
</gene>
<sequence>MNIVVLPTAYPNIYNDHSSIFVQDQVEALEKYGVNVSVIGAIPISFKYIFKKKFLKFGTFMYKKNNMDVKLILFPSIPKLKFFNEFVRTQINKHLLKKHYKNNKIDVIHIHNSTVGKVALWGKQKFDIPYIVTEHSSAYARKLVSQKEISIYNEVYKNASIRVAVSKEFCKILENIFNLKFDYIPNVVNTEYFLPMNKKKKEKFKFVNIANLNKNKNQILLINAFSKEFKNNKNVKLSILGDGPEYNNLRNEIDKLNMQEQIRLLGFAPRNHVLEELRNSDAFVLTSKYETFGVVAIEAMSCGLPIIATKCGGPESIIENDDLGILVKNNDLKELSIFMKDMYENIEKYDSRKIRNHVVNNFSEKAVFSKLISIYKKVKNDSNT</sequence>
<dbReference type="GO" id="GO:0016757">
    <property type="term" value="F:glycosyltransferase activity"/>
    <property type="evidence" value="ECO:0007669"/>
    <property type="project" value="InterPro"/>
</dbReference>
<name>A0AAX2ACH1_9BACT</name>
<accession>A0AAX2ACH1</accession>
<protein>
    <submittedName>
        <fullName evidence="3">Glycosyltransferase, family 1</fullName>
    </submittedName>
</protein>
<feature type="domain" description="Glycosyltransferase subfamily 4-like N-terminal" evidence="2">
    <location>
        <begin position="22"/>
        <end position="191"/>
    </location>
</feature>
<evidence type="ECO:0000313" key="4">
    <source>
        <dbReference type="EMBL" id="RXK11008.1"/>
    </source>
</evidence>
<dbReference type="InterPro" id="IPR028098">
    <property type="entry name" value="Glyco_trans_4-like_N"/>
</dbReference>
<dbReference type="InterPro" id="IPR001296">
    <property type="entry name" value="Glyco_trans_1"/>
</dbReference>
<dbReference type="Proteomes" id="UP000253850">
    <property type="component" value="Chromosome"/>
</dbReference>
<reference evidence="4 6" key="1">
    <citation type="submission" date="2017-10" db="EMBL/GenBank/DDBJ databases">
        <title>Genomics of the genus Arcobacter.</title>
        <authorList>
            <person name="Perez-Cataluna A."/>
            <person name="Figueras M.J."/>
        </authorList>
    </citation>
    <scope>NUCLEOTIDE SEQUENCE [LARGE SCALE GENOMIC DNA]</scope>
    <source>
        <strain evidence="4 6">CECT 7835</strain>
    </source>
</reference>
<evidence type="ECO:0000259" key="2">
    <source>
        <dbReference type="Pfam" id="PF13439"/>
    </source>
</evidence>
<evidence type="ECO:0000313" key="3">
    <source>
        <dbReference type="EMBL" id="AXH11886.1"/>
    </source>
</evidence>
<proteinExistence type="predicted"/>
<dbReference type="InterPro" id="IPR050194">
    <property type="entry name" value="Glycosyltransferase_grp1"/>
</dbReference>
<evidence type="ECO:0000313" key="5">
    <source>
        <dbReference type="Proteomes" id="UP000253850"/>
    </source>
</evidence>
<dbReference type="Proteomes" id="UP000289193">
    <property type="component" value="Unassembled WGS sequence"/>
</dbReference>
<dbReference type="EMBL" id="CP031217">
    <property type="protein sequence ID" value="AXH11886.1"/>
    <property type="molecule type" value="Genomic_DNA"/>
</dbReference>
<dbReference type="PANTHER" id="PTHR45947:SF3">
    <property type="entry name" value="SULFOQUINOVOSYL TRANSFERASE SQD2"/>
    <property type="match status" value="1"/>
</dbReference>
<dbReference type="AlphaFoldDB" id="A0AAX2ACH1"/>
<dbReference type="Pfam" id="PF13439">
    <property type="entry name" value="Glyco_transf_4"/>
    <property type="match status" value="1"/>
</dbReference>
<reference evidence="3 5" key="2">
    <citation type="submission" date="2018-07" db="EMBL/GenBank/DDBJ databases">
        <title>Complete genome of the Arcobacter bivalviorum type strain LMG 26154.</title>
        <authorList>
            <person name="Miller W.G."/>
            <person name="Yee E."/>
            <person name="Bono J.L."/>
        </authorList>
    </citation>
    <scope>NUCLEOTIDE SEQUENCE [LARGE SCALE GENOMIC DNA]</scope>
    <source>
        <strain evidence="3 5">LMG 26154</strain>
    </source>
</reference>
<dbReference type="RefSeq" id="WP_114838744.1">
    <property type="nucleotide sequence ID" value="NZ_CP031217.1"/>
</dbReference>
<dbReference type="EMBL" id="PDKM01000001">
    <property type="protein sequence ID" value="RXK11008.1"/>
    <property type="molecule type" value="Genomic_DNA"/>
</dbReference>
<keyword evidence="6" id="KW-1185">Reference proteome</keyword>
<dbReference type="PANTHER" id="PTHR45947">
    <property type="entry name" value="SULFOQUINOVOSYL TRANSFERASE SQD2"/>
    <property type="match status" value="1"/>
</dbReference>
<dbReference type="Gene3D" id="3.40.50.2000">
    <property type="entry name" value="Glycogen Phosphorylase B"/>
    <property type="match status" value="2"/>
</dbReference>
<feature type="domain" description="Glycosyl transferase family 1" evidence="1">
    <location>
        <begin position="197"/>
        <end position="349"/>
    </location>
</feature>
<dbReference type="Pfam" id="PF00534">
    <property type="entry name" value="Glycos_transf_1"/>
    <property type="match status" value="1"/>
</dbReference>
<dbReference type="SUPFAM" id="SSF53756">
    <property type="entry name" value="UDP-Glycosyltransferase/glycogen phosphorylase"/>
    <property type="match status" value="1"/>
</dbReference>
<organism evidence="4 6">
    <name type="scientific">Halarcobacter bivalviorum</name>
    <dbReference type="NCBI Taxonomy" id="663364"/>
    <lineage>
        <taxon>Bacteria</taxon>
        <taxon>Pseudomonadati</taxon>
        <taxon>Campylobacterota</taxon>
        <taxon>Epsilonproteobacteria</taxon>
        <taxon>Campylobacterales</taxon>
        <taxon>Arcobacteraceae</taxon>
        <taxon>Halarcobacter</taxon>
    </lineage>
</organism>
<dbReference type="KEGG" id="hbv:ABIV_0877"/>